<evidence type="ECO:0000256" key="2">
    <source>
        <dbReference type="SAM" id="Coils"/>
    </source>
</evidence>
<feature type="compositionally biased region" description="Polar residues" evidence="3">
    <location>
        <begin position="20"/>
        <end position="37"/>
    </location>
</feature>
<dbReference type="InterPro" id="IPR011990">
    <property type="entry name" value="TPR-like_helical_dom_sf"/>
</dbReference>
<feature type="repeat" description="TPR" evidence="1">
    <location>
        <begin position="580"/>
        <end position="613"/>
    </location>
</feature>
<evidence type="ECO:0000256" key="3">
    <source>
        <dbReference type="SAM" id="MobiDB-lite"/>
    </source>
</evidence>
<dbReference type="PROSITE" id="PS50005">
    <property type="entry name" value="TPR"/>
    <property type="match status" value="2"/>
</dbReference>
<dbReference type="Pfam" id="PF14559">
    <property type="entry name" value="TPR_19"/>
    <property type="match status" value="1"/>
</dbReference>
<evidence type="ECO:0000256" key="1">
    <source>
        <dbReference type="PROSITE-ProRule" id="PRU00339"/>
    </source>
</evidence>
<dbReference type="SUPFAM" id="SSF48452">
    <property type="entry name" value="TPR-like"/>
    <property type="match status" value="2"/>
</dbReference>
<dbReference type="Gene3D" id="1.25.40.10">
    <property type="entry name" value="Tetratricopeptide repeat domain"/>
    <property type="match status" value="3"/>
</dbReference>
<dbReference type="InterPro" id="IPR019734">
    <property type="entry name" value="TPR_rpt"/>
</dbReference>
<dbReference type="PANTHER" id="PTHR12558:SF33">
    <property type="entry name" value="BLL7664 PROTEIN"/>
    <property type="match status" value="1"/>
</dbReference>
<feature type="region of interest" description="Disordered" evidence="3">
    <location>
        <begin position="20"/>
        <end position="40"/>
    </location>
</feature>
<dbReference type="PANTHER" id="PTHR12558">
    <property type="entry name" value="CELL DIVISION CYCLE 16,23,27"/>
    <property type="match status" value="1"/>
</dbReference>
<evidence type="ECO:0000313" key="5">
    <source>
        <dbReference type="Proteomes" id="UP000245790"/>
    </source>
</evidence>
<dbReference type="PROSITE" id="PS51257">
    <property type="entry name" value="PROKAR_LIPOPROTEIN"/>
    <property type="match status" value="1"/>
</dbReference>
<evidence type="ECO:0000313" key="4">
    <source>
        <dbReference type="EMBL" id="PWK47835.1"/>
    </source>
</evidence>
<reference evidence="4 5" key="1">
    <citation type="submission" date="2018-05" db="EMBL/GenBank/DDBJ databases">
        <title>Genomic Encyclopedia of Type Strains, Phase IV (KMG-IV): sequencing the most valuable type-strain genomes for metagenomic binning, comparative biology and taxonomic classification.</title>
        <authorList>
            <person name="Goeker M."/>
        </authorList>
    </citation>
    <scope>NUCLEOTIDE SEQUENCE [LARGE SCALE GENOMIC DNA]</scope>
    <source>
        <strain evidence="4 5">DSM 25350</strain>
    </source>
</reference>
<protein>
    <submittedName>
        <fullName evidence="4">Tetratricopeptide repeat protein</fullName>
    </submittedName>
</protein>
<dbReference type="Proteomes" id="UP000245790">
    <property type="component" value="Unassembled WGS sequence"/>
</dbReference>
<dbReference type="AlphaFoldDB" id="A0A316FI94"/>
<organism evidence="4 5">
    <name type="scientific">Pleionea mediterranea</name>
    <dbReference type="NCBI Taxonomy" id="523701"/>
    <lineage>
        <taxon>Bacteria</taxon>
        <taxon>Pseudomonadati</taxon>
        <taxon>Pseudomonadota</taxon>
        <taxon>Gammaproteobacteria</taxon>
        <taxon>Oceanospirillales</taxon>
        <taxon>Pleioneaceae</taxon>
        <taxon>Pleionea</taxon>
    </lineage>
</organism>
<feature type="repeat" description="TPR" evidence="1">
    <location>
        <begin position="270"/>
        <end position="303"/>
    </location>
</feature>
<keyword evidence="5" id="KW-1185">Reference proteome</keyword>
<dbReference type="SMART" id="SM00028">
    <property type="entry name" value="TPR"/>
    <property type="match status" value="5"/>
</dbReference>
<keyword evidence="2" id="KW-0175">Coiled coil</keyword>
<comment type="caution">
    <text evidence="4">The sequence shown here is derived from an EMBL/GenBank/DDBJ whole genome shotgun (WGS) entry which is preliminary data.</text>
</comment>
<dbReference type="Pfam" id="PF13181">
    <property type="entry name" value="TPR_8"/>
    <property type="match status" value="1"/>
</dbReference>
<sequence>MKPTILILVALLLITGCQTTGSKSATSNQSNSESTPLLISKKQLSDRQRSDLYKAILTAELAQGNNQLETAVTHYLYALTIYPDPEIAAETIVLAQKTKDPAALIQASNAWLEQQPNSQKAIEANILGQLMQFDQSEALREDAINEALKQTQKLIDQFSNAEDAFAELSGLSRIYLQGSTLALWQTYLQQHSDSVLAWSLLADAYTKAAQLSKNDSFSNKAEQAIEAAIRTDQTFAPAINLKIQWLQQQGNAEQVTPFLQTLLLQNPQNTGAYAALAQDYYRNKNFDKSIATAKQWLNADPNNLQAQYLVAASYYGQRDFNRSHDMFIQLLDTGYKPQLTFYYCGDTAERIEQFNQAIACYKQVESGNYWYAAQQRLAFLLVNMGREEEALKRLKQYALNSQPEQAEKSIVLRADLLMRLDRQLEAIEWLARFINRSLQTADVPVKHFEAMHQINPENDWVEYANAMAKRLPESLHNNWYLRVSSLLSEDDNAKQAIEFLSQIIQQNPDNIDLLYSRALLRESTGELELMEQELRQLHQLDPDNPHIQNALGYTLADGNKELDFALELIEKAQQSLPSSGAVIDSLGWVHYRKGNLDKAEQLLKTALKLEASRDVFAHLIEVLVENNKQSDAEKLLQQFWPQLNQHGQILQLITKYQLATPEQND</sequence>
<keyword evidence="1" id="KW-0802">TPR repeat</keyword>
<proteinExistence type="predicted"/>
<feature type="coiled-coil region" evidence="2">
    <location>
        <begin position="520"/>
        <end position="575"/>
    </location>
</feature>
<gene>
    <name evidence="4" type="ORF">C8D97_11047</name>
</gene>
<dbReference type="EMBL" id="QGGU01000010">
    <property type="protein sequence ID" value="PWK47835.1"/>
    <property type="molecule type" value="Genomic_DNA"/>
</dbReference>
<dbReference type="RefSeq" id="WP_170115257.1">
    <property type="nucleotide sequence ID" value="NZ_QGGU01000010.1"/>
</dbReference>
<accession>A0A316FI94</accession>
<name>A0A316FI94_9GAMM</name>